<accession>A0ABU4P0B1</accession>
<organism evidence="1 2">
    <name type="scientific">Azospirillum brasilense</name>
    <dbReference type="NCBI Taxonomy" id="192"/>
    <lineage>
        <taxon>Bacteria</taxon>
        <taxon>Pseudomonadati</taxon>
        <taxon>Pseudomonadota</taxon>
        <taxon>Alphaproteobacteria</taxon>
        <taxon>Rhodospirillales</taxon>
        <taxon>Azospirillaceae</taxon>
        <taxon>Azospirillum</taxon>
    </lineage>
</organism>
<sequence length="147" mass="16137">MTHSSSVTPFSPMNRTPASSNAFWTAATRFALCVGTPSPFCMRWTVAQATPDFSARTFKFQPSKPHAARICRPVIMEAILPNENVGTQASICMVMARMILEIAHRSGMIAVMGKRYNLEGGRMIRDVRNSARIFADLERNILSGGAA</sequence>
<comment type="caution">
    <text evidence="1">The sequence shown here is derived from an EMBL/GenBank/DDBJ whole genome shotgun (WGS) entry which is preliminary data.</text>
</comment>
<name>A0ABU4P0B1_AZOBR</name>
<dbReference type="GeneID" id="56447893"/>
<keyword evidence="2" id="KW-1185">Reference proteome</keyword>
<evidence type="ECO:0000313" key="1">
    <source>
        <dbReference type="EMBL" id="MDX5949705.1"/>
    </source>
</evidence>
<evidence type="ECO:0000313" key="2">
    <source>
        <dbReference type="Proteomes" id="UP001277471"/>
    </source>
</evidence>
<gene>
    <name evidence="1" type="ORF">SIM66_00585</name>
</gene>
<dbReference type="Proteomes" id="UP001277471">
    <property type="component" value="Unassembled WGS sequence"/>
</dbReference>
<reference evidence="1 2" key="1">
    <citation type="submission" date="2023-11" db="EMBL/GenBank/DDBJ databases">
        <title>MicrobeMod: A computational toolkit for identifying prokaryotic methylation and restriction-modification with nanopore sequencing.</title>
        <authorList>
            <person name="Crits-Christoph A."/>
            <person name="Kang S.C."/>
            <person name="Lee H."/>
            <person name="Ostrov N."/>
        </authorList>
    </citation>
    <scope>NUCLEOTIDE SEQUENCE [LARGE SCALE GENOMIC DNA]</scope>
    <source>
        <strain evidence="1 2">ATCC 29145</strain>
    </source>
</reference>
<protein>
    <submittedName>
        <fullName evidence="1">Uncharacterized protein</fullName>
    </submittedName>
</protein>
<dbReference type="EMBL" id="JAWXYC010000001">
    <property type="protein sequence ID" value="MDX5949705.1"/>
    <property type="molecule type" value="Genomic_DNA"/>
</dbReference>
<proteinExistence type="predicted"/>
<dbReference type="RefSeq" id="WP_137165272.1">
    <property type="nucleotide sequence ID" value="NZ_JAWXYC010000001.1"/>
</dbReference>